<keyword evidence="4" id="KW-0677">Repeat</keyword>
<evidence type="ECO:0000313" key="13">
    <source>
        <dbReference type="EMBL" id="CAD6271330.1"/>
    </source>
</evidence>
<feature type="region of interest" description="Disordered" evidence="11">
    <location>
        <begin position="209"/>
        <end position="237"/>
    </location>
</feature>
<name>A0A811RMT3_9POAL</name>
<evidence type="ECO:0000256" key="11">
    <source>
        <dbReference type="SAM" id="MobiDB-lite"/>
    </source>
</evidence>
<comment type="caution">
    <text evidence="13">The sequence shown here is derived from an EMBL/GenBank/DDBJ whole genome shotgun (WGS) entry which is preliminary data.</text>
</comment>
<evidence type="ECO:0000256" key="5">
    <source>
        <dbReference type="ARBA" id="ARBA00022741"/>
    </source>
</evidence>
<dbReference type="Gene3D" id="1.20.5.4130">
    <property type="match status" value="1"/>
</dbReference>
<comment type="similarity">
    <text evidence="1">Belongs to the disease resistance NB-LRR family.</text>
</comment>
<keyword evidence="14" id="KW-1185">Reference proteome</keyword>
<feature type="compositionally biased region" description="Polar residues" evidence="11">
    <location>
        <begin position="216"/>
        <end position="234"/>
    </location>
</feature>
<evidence type="ECO:0000256" key="2">
    <source>
        <dbReference type="ARBA" id="ARBA00022614"/>
    </source>
</evidence>
<dbReference type="GO" id="GO:0051707">
    <property type="term" value="P:response to other organism"/>
    <property type="evidence" value="ECO:0007669"/>
    <property type="project" value="UniProtKB-ARBA"/>
</dbReference>
<dbReference type="SUPFAM" id="SSF52047">
    <property type="entry name" value="RNI-like"/>
    <property type="match status" value="1"/>
</dbReference>
<dbReference type="SUPFAM" id="SSF52540">
    <property type="entry name" value="P-loop containing nucleoside triphosphate hydrolases"/>
    <property type="match status" value="1"/>
</dbReference>
<feature type="compositionally biased region" description="Polar residues" evidence="11">
    <location>
        <begin position="143"/>
        <end position="152"/>
    </location>
</feature>
<evidence type="ECO:0000256" key="1">
    <source>
        <dbReference type="ARBA" id="ARBA00008894"/>
    </source>
</evidence>
<sequence>MESAILWRVQTILETLAPGELDAWLHGVGLAGGIGELKSEVERMETVVNGVNGRAVGNKPLARSLARVKELMYEADDVVDELDYCRLQHKDMIAPSVELEGMVGGGAEQVDASVNTVAMLAPATEPEGMVGDGDRNRAEQADPSANSTGTLSNRRRKNRSEVWDHFQIIPSVNGEPAKAKCNYCGRELTWGHGTSAMLKHHKSCNKKRSAIEETPNRPSVGNSVQNGATISTNDSDGRKRKRIEYNVATTTHLWDKAEFFRRIQEIVLELRSIRHHVIEYLKDSIARPDQYQINNSDTRARTSSSLPGKVYGRDVEKAKIIWAIKAAKSDNITVLPIVGILGVGKTALAKLVYKDSRVETKFERIWVWVSNIFDEVRVTWEILMLLLWPAMKDLATEKAMKENLSIAKRLGTIEPVKLRALENDDFWLLFKACAFGDNQCKEHLDIGRQIATKLNGNPLAAENAADMLREQSGLHHWKSIMKNGIWESLQLRAGIVTALKNIYYQLPYNLQQCFLACSIFPSDHQFHIDGLVSMWISSGFVKSIETGWDYLNALVNSCFFEQVGTKDDSILQQCYVMCGMMHEFARLVSRTEFATIDGLECKEVLPTVRHLSIQTDLVYHIDECENIDGNVKFEEKLQSIASSLRRLRMVILVGRYYSLFVLFKSFHTFIFNLVNCTHLRYLKLDIKGTSEYLLISLSKFYNLEILDAGCQTIVHDMSDLVSMRHLVLTKGACGAFSPARSASLQMIHLEDCKGWQIIPSLESLSSLTKLKLRNMTEVTELLIPSLEELVLIDMPKLETCFSNSVRDLNSSLRVLEIRRCWVLKAFILFESCENFEIEHMSWLPSVSELTIHECPHLMVSNPLPPSSSVFKLSITKVSALPKMEGSSNGEYRIESYDDPSTIDFLDDKILSFHNLRTITRLQIVGCNNLVSISLEGLKQLVCLKRLEIWSCQTIFSSDVSSTHTHEYMTSTNFDASPSLECLSIRHCGIIGQWLSMVLQHVRALETLDLVRCEQITGLLIQGKENTLSNLTSAPCVSSQGNPDGASTRPCPNKLLRIPSNLIPSLKKMSIACCKLKFLGNKECFSGFTSLEEPRIVDCPELISSLVREDEIDDQANGRWLLPCSLVILDIHDASLETLRPCFLGDLTCLKVLLVSGNDALKSLQLHSCTALEELTIRYCKSLDALEGVRSLRSLRHLEVYRCPGLPQCLKSLSTQGPGLPQCLKSLSTQGYELFPRLERLRIDDLSFLTTPFCEHLTSLQCLELEDEYEDTDAAGLTCEQEAALQLLTSLQELEFCELSDLPVGLHSLLSLKRLEISDCPSISRLPERGLPPSLEELEVLYCSKELTEQCRMLATSKLNVKIDGNYVN</sequence>
<dbReference type="Gene3D" id="3.40.50.300">
    <property type="entry name" value="P-loop containing nucleotide triphosphate hydrolases"/>
    <property type="match status" value="1"/>
</dbReference>
<reference evidence="13" key="1">
    <citation type="submission" date="2020-10" db="EMBL/GenBank/DDBJ databases">
        <authorList>
            <person name="Han B."/>
            <person name="Lu T."/>
            <person name="Zhao Q."/>
            <person name="Huang X."/>
            <person name="Zhao Y."/>
        </authorList>
    </citation>
    <scope>NUCLEOTIDE SEQUENCE</scope>
</reference>
<dbReference type="GO" id="GO:0005524">
    <property type="term" value="F:ATP binding"/>
    <property type="evidence" value="ECO:0007669"/>
    <property type="project" value="UniProtKB-KW"/>
</dbReference>
<dbReference type="OrthoDB" id="689569at2759"/>
<dbReference type="PANTHER" id="PTHR36766:SF30">
    <property type="entry name" value="TIR-NBS TYPE DISEASE RESISTANCE PROTEIN-RELATED"/>
    <property type="match status" value="1"/>
</dbReference>
<keyword evidence="7" id="KW-0611">Plant defense</keyword>
<dbReference type="InterPro" id="IPR041118">
    <property type="entry name" value="Rx_N"/>
</dbReference>
<dbReference type="InterPro" id="IPR027417">
    <property type="entry name" value="P-loop_NTPase"/>
</dbReference>
<dbReference type="Pfam" id="PF18052">
    <property type="entry name" value="Rx_N"/>
    <property type="match status" value="1"/>
</dbReference>
<dbReference type="InterPro" id="IPR036236">
    <property type="entry name" value="Znf_C2H2_sf"/>
</dbReference>
<dbReference type="Gene3D" id="3.80.10.10">
    <property type="entry name" value="Ribonuclease Inhibitor"/>
    <property type="match status" value="4"/>
</dbReference>
<evidence type="ECO:0000259" key="12">
    <source>
        <dbReference type="PROSITE" id="PS50808"/>
    </source>
</evidence>
<gene>
    <name evidence="13" type="ORF">NCGR_LOCUS54616</name>
</gene>
<dbReference type="SUPFAM" id="SSF57667">
    <property type="entry name" value="beta-beta-alpha zinc fingers"/>
    <property type="match status" value="1"/>
</dbReference>
<dbReference type="PANTHER" id="PTHR36766">
    <property type="entry name" value="PLANT BROAD-SPECTRUM MILDEW RESISTANCE PROTEIN RPW8"/>
    <property type="match status" value="1"/>
</dbReference>
<dbReference type="InterPro" id="IPR058922">
    <property type="entry name" value="WHD_DRP"/>
</dbReference>
<evidence type="ECO:0000256" key="6">
    <source>
        <dbReference type="ARBA" id="ARBA00022771"/>
    </source>
</evidence>
<dbReference type="SMART" id="SM00614">
    <property type="entry name" value="ZnF_BED"/>
    <property type="match status" value="1"/>
</dbReference>
<protein>
    <recommendedName>
        <fullName evidence="12">BED-type domain-containing protein</fullName>
    </recommendedName>
</protein>
<keyword evidence="2" id="KW-0433">Leucine-rich repeat</keyword>
<dbReference type="GO" id="GO:0043531">
    <property type="term" value="F:ADP binding"/>
    <property type="evidence" value="ECO:0007669"/>
    <property type="project" value="InterPro"/>
</dbReference>
<evidence type="ECO:0000256" key="4">
    <source>
        <dbReference type="ARBA" id="ARBA00022737"/>
    </source>
</evidence>
<evidence type="ECO:0000313" key="14">
    <source>
        <dbReference type="Proteomes" id="UP000604825"/>
    </source>
</evidence>
<dbReference type="Gene3D" id="1.10.10.10">
    <property type="entry name" value="Winged helix-like DNA-binding domain superfamily/Winged helix DNA-binding domain"/>
    <property type="match status" value="1"/>
</dbReference>
<organism evidence="13 14">
    <name type="scientific">Miscanthus lutarioriparius</name>
    <dbReference type="NCBI Taxonomy" id="422564"/>
    <lineage>
        <taxon>Eukaryota</taxon>
        <taxon>Viridiplantae</taxon>
        <taxon>Streptophyta</taxon>
        <taxon>Embryophyta</taxon>
        <taxon>Tracheophyta</taxon>
        <taxon>Spermatophyta</taxon>
        <taxon>Magnoliopsida</taxon>
        <taxon>Liliopsida</taxon>
        <taxon>Poales</taxon>
        <taxon>Poaceae</taxon>
        <taxon>PACMAD clade</taxon>
        <taxon>Panicoideae</taxon>
        <taxon>Andropogonodae</taxon>
        <taxon>Andropogoneae</taxon>
        <taxon>Saccharinae</taxon>
        <taxon>Miscanthus</taxon>
    </lineage>
</organism>
<dbReference type="Pfam" id="PF00931">
    <property type="entry name" value="NB-ARC"/>
    <property type="match status" value="1"/>
</dbReference>
<dbReference type="GO" id="GO:0003677">
    <property type="term" value="F:DNA binding"/>
    <property type="evidence" value="ECO:0007669"/>
    <property type="project" value="InterPro"/>
</dbReference>
<evidence type="ECO:0000256" key="9">
    <source>
        <dbReference type="ARBA" id="ARBA00022840"/>
    </source>
</evidence>
<accession>A0A811RMT3</accession>
<dbReference type="GO" id="GO:0006952">
    <property type="term" value="P:defense response"/>
    <property type="evidence" value="ECO:0007669"/>
    <property type="project" value="UniProtKB-KW"/>
</dbReference>
<keyword evidence="3" id="KW-0479">Metal-binding</keyword>
<dbReference type="GO" id="GO:0008270">
    <property type="term" value="F:zinc ion binding"/>
    <property type="evidence" value="ECO:0007669"/>
    <property type="project" value="UniProtKB-KW"/>
</dbReference>
<dbReference type="SUPFAM" id="SSF52058">
    <property type="entry name" value="L domain-like"/>
    <property type="match status" value="1"/>
</dbReference>
<evidence type="ECO:0000256" key="7">
    <source>
        <dbReference type="ARBA" id="ARBA00022821"/>
    </source>
</evidence>
<keyword evidence="5" id="KW-0547">Nucleotide-binding</keyword>
<dbReference type="EMBL" id="CAJGYO010000016">
    <property type="protein sequence ID" value="CAD6271330.1"/>
    <property type="molecule type" value="Genomic_DNA"/>
</dbReference>
<dbReference type="InterPro" id="IPR003656">
    <property type="entry name" value="Znf_BED"/>
</dbReference>
<keyword evidence="8" id="KW-0862">Zinc</keyword>
<evidence type="ECO:0000256" key="3">
    <source>
        <dbReference type="ARBA" id="ARBA00022723"/>
    </source>
</evidence>
<keyword evidence="9" id="KW-0067">ATP-binding</keyword>
<evidence type="ECO:0000256" key="8">
    <source>
        <dbReference type="ARBA" id="ARBA00022833"/>
    </source>
</evidence>
<dbReference type="Pfam" id="PF23559">
    <property type="entry name" value="WHD_DRP"/>
    <property type="match status" value="1"/>
</dbReference>
<evidence type="ECO:0000256" key="10">
    <source>
        <dbReference type="PROSITE-ProRule" id="PRU00027"/>
    </source>
</evidence>
<proteinExistence type="inferred from homology"/>
<dbReference type="PROSITE" id="PS50808">
    <property type="entry name" value="ZF_BED"/>
    <property type="match status" value="1"/>
</dbReference>
<dbReference type="InterPro" id="IPR032675">
    <property type="entry name" value="LRR_dom_sf"/>
</dbReference>
<keyword evidence="6 10" id="KW-0863">Zinc-finger</keyword>
<feature type="region of interest" description="Disordered" evidence="11">
    <location>
        <begin position="124"/>
        <end position="158"/>
    </location>
</feature>
<feature type="domain" description="BED-type" evidence="12">
    <location>
        <begin position="157"/>
        <end position="214"/>
    </location>
</feature>
<dbReference type="InterPro" id="IPR036388">
    <property type="entry name" value="WH-like_DNA-bd_sf"/>
</dbReference>
<dbReference type="Proteomes" id="UP000604825">
    <property type="component" value="Unassembled WGS sequence"/>
</dbReference>
<dbReference type="InterPro" id="IPR002182">
    <property type="entry name" value="NB-ARC"/>
</dbReference>
<dbReference type="Pfam" id="PF02892">
    <property type="entry name" value="zf-BED"/>
    <property type="match status" value="1"/>
</dbReference>